<accession>A0A934SJR3</accession>
<protein>
    <submittedName>
        <fullName evidence="1">Uncharacterized protein</fullName>
    </submittedName>
</protein>
<name>A0A934SJR3_9RHOB</name>
<reference evidence="1" key="1">
    <citation type="submission" date="2021-01" db="EMBL/GenBank/DDBJ databases">
        <title>Paracoccus amoyensis sp. nov., isolated from the surface seawater along the coast of Xiamen Island, China.</title>
        <authorList>
            <person name="Lyu L."/>
        </authorList>
    </citation>
    <scope>NUCLEOTIDE SEQUENCE</scope>
    <source>
        <strain evidence="1">MJ17</strain>
    </source>
</reference>
<evidence type="ECO:0000313" key="2">
    <source>
        <dbReference type="Proteomes" id="UP000640485"/>
    </source>
</evidence>
<gene>
    <name evidence="1" type="ORF">JJJ17_07160</name>
</gene>
<dbReference type="EMBL" id="JAEPRQ010000002">
    <property type="protein sequence ID" value="MBK4215698.1"/>
    <property type="molecule type" value="Genomic_DNA"/>
</dbReference>
<dbReference type="Proteomes" id="UP000640485">
    <property type="component" value="Unassembled WGS sequence"/>
</dbReference>
<keyword evidence="2" id="KW-1185">Reference proteome</keyword>
<dbReference type="RefSeq" id="WP_200684984.1">
    <property type="nucleotide sequence ID" value="NZ_JAEPRQ010000002.1"/>
</dbReference>
<organism evidence="1 2">
    <name type="scientific">Paracoccus caeni</name>
    <dbReference type="NCBI Taxonomy" id="657651"/>
    <lineage>
        <taxon>Bacteria</taxon>
        <taxon>Pseudomonadati</taxon>
        <taxon>Pseudomonadota</taxon>
        <taxon>Alphaproteobacteria</taxon>
        <taxon>Rhodobacterales</taxon>
        <taxon>Paracoccaceae</taxon>
        <taxon>Paracoccus</taxon>
    </lineage>
</organism>
<sequence>MSKAPLEQYLQTCQNDAAALQRLADTLCHFVERPADWERALVIELAQAAFMLASGLNEALDSINLPEGVLK</sequence>
<evidence type="ECO:0000313" key="1">
    <source>
        <dbReference type="EMBL" id="MBK4215698.1"/>
    </source>
</evidence>
<dbReference type="AlphaFoldDB" id="A0A934SJR3"/>
<comment type="caution">
    <text evidence="1">The sequence shown here is derived from an EMBL/GenBank/DDBJ whole genome shotgun (WGS) entry which is preliminary data.</text>
</comment>
<proteinExistence type="predicted"/>